<dbReference type="InterPro" id="IPR037185">
    <property type="entry name" value="EmrE-like"/>
</dbReference>
<feature type="transmembrane region" description="Helical" evidence="6">
    <location>
        <begin position="310"/>
        <end position="332"/>
    </location>
</feature>
<protein>
    <recommendedName>
        <fullName evidence="10">EamA domain-containing protein</fullName>
    </recommendedName>
</protein>
<proteinExistence type="predicted"/>
<dbReference type="GO" id="GO:0000329">
    <property type="term" value="C:fungal-type vacuole membrane"/>
    <property type="evidence" value="ECO:0007669"/>
    <property type="project" value="TreeGrafter"/>
</dbReference>
<evidence type="ECO:0008006" key="10">
    <source>
        <dbReference type="Google" id="ProtNLM"/>
    </source>
</evidence>
<organism evidence="7">
    <name type="scientific">Microbotryum lychnidis-dioicae (strain p1A1 Lamole / MvSl-1064)</name>
    <name type="common">Anther smut fungus</name>
    <dbReference type="NCBI Taxonomy" id="683840"/>
    <lineage>
        <taxon>Eukaryota</taxon>
        <taxon>Fungi</taxon>
        <taxon>Dikarya</taxon>
        <taxon>Basidiomycota</taxon>
        <taxon>Pucciniomycotina</taxon>
        <taxon>Microbotryomycetes</taxon>
        <taxon>Microbotryales</taxon>
        <taxon>Microbotryaceae</taxon>
        <taxon>Microbotryum</taxon>
    </lineage>
</organism>
<evidence type="ECO:0000313" key="7">
    <source>
        <dbReference type="EMBL" id="KDE07054.1"/>
    </source>
</evidence>
<reference evidence="9" key="1">
    <citation type="submission" date="2010-11" db="EMBL/GenBank/DDBJ databases">
        <title>The genome sequence of Microbotryum violaceum strain p1A1 Lamole.</title>
        <authorList>
            <person name="Cuomo C."/>
            <person name="Perlin M."/>
            <person name="Young S.K."/>
            <person name="Zeng Q."/>
            <person name="Gargeya S."/>
            <person name="Alvarado L."/>
            <person name="Berlin A."/>
            <person name="Chapman S.B."/>
            <person name="Chen Z."/>
            <person name="Freedman E."/>
            <person name="Gellesch M."/>
            <person name="Goldberg J."/>
            <person name="Griggs A."/>
            <person name="Gujja S."/>
            <person name="Heilman E."/>
            <person name="Heiman D."/>
            <person name="Howarth C."/>
            <person name="Mehta T."/>
            <person name="Neiman D."/>
            <person name="Pearson M."/>
            <person name="Roberts A."/>
            <person name="Saif S."/>
            <person name="Shea T."/>
            <person name="Shenoy N."/>
            <person name="Sisk P."/>
            <person name="Stolte C."/>
            <person name="Sykes S."/>
            <person name="White J."/>
            <person name="Yandava C."/>
            <person name="Haas B."/>
            <person name="Nusbaum C."/>
            <person name="Birren B."/>
        </authorList>
    </citation>
    <scope>NUCLEOTIDE SEQUENCE [LARGE SCALE GENOMIC DNA]</scope>
    <source>
        <strain evidence="9">p1A1 Lamole</strain>
    </source>
</reference>
<evidence type="ECO:0000313" key="8">
    <source>
        <dbReference type="EnsemblFungi" id="MVLG_02630T0"/>
    </source>
</evidence>
<sequence length="454" mass="49542">MDLDRPPPSPELQLLVRRAVSESRRQYVLGTTLLLGVVLLWVSSSFLMNSMFTSMNYNKPFLVTYLCTATFTFYLIRPTCTYLQLEHEKKRIAPSGSITVETASRPRAHTATKSSERLASVLDPVGSNTDSDGNVYMRPDFAFRARSQSRSISRPRSLLASNANGSAVHIAGRPLSTMSNDPPLTIRETASLALLFCGLWFSANWSMNASLGYTSVSSTTILSSMSGFFTLAVGSCVGVEAFTSGKLGSVVLSILGVIIISKFDSTLPPTTAPFPLLGDSLALLSALAYAFYVILLKVRIRTEARVSMTLFFGFVGLFNILLIWPIGVILHLTRIERFELPHGGMLWLSIAINAMITFVSDALYLKAMLMTSPLAVTLGISLTIPLAIIGDWWRGSVVGWKTVLGGTLVLGSFLANGLMDLRSAKQVLEEVNADLSLSSDDGSERERLLSERRI</sequence>
<reference evidence="7" key="2">
    <citation type="submission" date="2010-11" db="EMBL/GenBank/DDBJ databases">
        <authorList>
            <consortium name="The Broad Institute Genome Sequencing Platform"/>
            <person name="Earl A."/>
            <person name="Ward D."/>
            <person name="Feldgarden M."/>
            <person name="Gevers D."/>
            <person name="Butler R."/>
            <person name="Young S.K."/>
            <person name="Zeng Q."/>
            <person name="Gargeya S."/>
            <person name="Fitzgerald M."/>
            <person name="Haas B."/>
            <person name="Abouelleil A."/>
            <person name="Alvarado L."/>
            <person name="Arachchi H.M."/>
            <person name="Berlin A."/>
            <person name="Brown A."/>
            <person name="Chapman S.B."/>
            <person name="Chen Z."/>
            <person name="Dunbar C."/>
            <person name="Freedman E."/>
            <person name="Gearin G."/>
            <person name="Gellesch M."/>
            <person name="Goldberg J."/>
            <person name="Griggs A."/>
            <person name="Gujja S."/>
            <person name="Heilman E."/>
            <person name="Heiman D."/>
            <person name="Howarth C."/>
            <person name="Larson L."/>
            <person name="Lui A."/>
            <person name="MacDonald P.J.P."/>
            <person name="Mehta T."/>
            <person name="Montmayeur A."/>
            <person name="Murphy C."/>
            <person name="Neiman D."/>
            <person name="Pearson M."/>
            <person name="Priest M."/>
            <person name="Roberts A."/>
            <person name="Saif S."/>
            <person name="Shea T."/>
            <person name="Shenoy N."/>
            <person name="Sisk P."/>
            <person name="Stolte C."/>
            <person name="Sykes S."/>
            <person name="White J."/>
            <person name="Yandava C."/>
            <person name="Wortman J."/>
            <person name="Nusbaum C."/>
            <person name="Birren B."/>
        </authorList>
    </citation>
    <scope>NUCLEOTIDE SEQUENCE</scope>
    <source>
        <strain evidence="7">P1A1 Lamole</strain>
    </source>
</reference>
<reference evidence="8" key="4">
    <citation type="submission" date="2015-06" db="UniProtKB">
        <authorList>
            <consortium name="EnsemblFungi"/>
        </authorList>
    </citation>
    <scope>IDENTIFICATION</scope>
</reference>
<feature type="region of interest" description="Disordered" evidence="5">
    <location>
        <begin position="96"/>
        <end position="115"/>
    </location>
</feature>
<dbReference type="PANTHER" id="PTHR23051:SF0">
    <property type="entry name" value="SOLUTE CARRIER FAMILY 35 MEMBER F5"/>
    <property type="match status" value="1"/>
</dbReference>
<feature type="transmembrane region" description="Helical" evidence="6">
    <location>
        <begin position="27"/>
        <end position="48"/>
    </location>
</feature>
<feature type="transmembrane region" description="Helical" evidence="6">
    <location>
        <begin position="241"/>
        <end position="260"/>
    </location>
</feature>
<dbReference type="Proteomes" id="UP000017200">
    <property type="component" value="Unassembled WGS sequence"/>
</dbReference>
<evidence type="ECO:0000256" key="3">
    <source>
        <dbReference type="ARBA" id="ARBA00022989"/>
    </source>
</evidence>
<name>U5H5R5_USTV1</name>
<dbReference type="OMA" id="MYGVYTI"/>
<feature type="transmembrane region" description="Helical" evidence="6">
    <location>
        <begin position="60"/>
        <end position="76"/>
    </location>
</feature>
<dbReference type="EMBL" id="GL541663">
    <property type="protein sequence ID" value="KDE07054.1"/>
    <property type="molecule type" value="Genomic_DNA"/>
</dbReference>
<feature type="transmembrane region" description="Helical" evidence="6">
    <location>
        <begin position="344"/>
        <end position="365"/>
    </location>
</feature>
<evidence type="ECO:0000256" key="2">
    <source>
        <dbReference type="ARBA" id="ARBA00022692"/>
    </source>
</evidence>
<dbReference type="InParanoid" id="U5H5R5"/>
<evidence type="ECO:0000256" key="5">
    <source>
        <dbReference type="SAM" id="MobiDB-lite"/>
    </source>
</evidence>
<keyword evidence="2 6" id="KW-0812">Transmembrane</keyword>
<keyword evidence="3 6" id="KW-1133">Transmembrane helix</keyword>
<evidence type="ECO:0000313" key="9">
    <source>
        <dbReference type="Proteomes" id="UP000017200"/>
    </source>
</evidence>
<dbReference type="STRING" id="683840.U5H5R5"/>
<dbReference type="SUPFAM" id="SSF103481">
    <property type="entry name" value="Multidrug resistance efflux transporter EmrE"/>
    <property type="match status" value="1"/>
</dbReference>
<dbReference type="EMBL" id="AEIJ01000253">
    <property type="status" value="NOT_ANNOTATED_CDS"/>
    <property type="molecule type" value="Genomic_DNA"/>
</dbReference>
<keyword evidence="4 6" id="KW-0472">Membrane</keyword>
<dbReference type="PANTHER" id="PTHR23051">
    <property type="entry name" value="SOLUTE CARRIER FAMILY 35, MEMBER F5"/>
    <property type="match status" value="1"/>
</dbReference>
<accession>U5H5R5</accession>
<dbReference type="OrthoDB" id="1436450at2759"/>
<feature type="transmembrane region" description="Helical" evidence="6">
    <location>
        <begin position="374"/>
        <end position="393"/>
    </location>
</feature>
<gene>
    <name evidence="7" type="ORF">MVLG_02630</name>
</gene>
<dbReference type="HOGENOM" id="CLU_026578_1_0_1"/>
<feature type="transmembrane region" description="Helical" evidence="6">
    <location>
        <begin position="399"/>
        <end position="419"/>
    </location>
</feature>
<keyword evidence="9" id="KW-1185">Reference proteome</keyword>
<evidence type="ECO:0000256" key="1">
    <source>
        <dbReference type="ARBA" id="ARBA00004141"/>
    </source>
</evidence>
<evidence type="ECO:0000256" key="6">
    <source>
        <dbReference type="SAM" id="Phobius"/>
    </source>
</evidence>
<dbReference type="FunCoup" id="U5H5R5">
    <property type="interactions" value="117"/>
</dbReference>
<comment type="subcellular location">
    <subcellularLocation>
        <location evidence="1">Membrane</location>
        <topology evidence="1">Multi-pass membrane protein</topology>
    </subcellularLocation>
</comment>
<dbReference type="AlphaFoldDB" id="U5H5R5"/>
<reference evidence="7 9" key="3">
    <citation type="journal article" date="2015" name="BMC Genomics">
        <title>Sex and parasites: genomic and transcriptomic analysis of Microbotryum lychnidis-dioicae, the biotrophic and plant-castrating anther smut fungus.</title>
        <authorList>
            <person name="Perlin M.H."/>
            <person name="Amselem J."/>
            <person name="Fontanillas E."/>
            <person name="Toh S.S."/>
            <person name="Chen Z."/>
            <person name="Goldberg J."/>
            <person name="Duplessis S."/>
            <person name="Henrissat B."/>
            <person name="Young S."/>
            <person name="Zeng Q."/>
            <person name="Aguileta G."/>
            <person name="Petit E."/>
            <person name="Badouin H."/>
            <person name="Andrews J."/>
            <person name="Razeeq D."/>
            <person name="Gabaldon T."/>
            <person name="Quesneville H."/>
            <person name="Giraud T."/>
            <person name="Hood M.E."/>
            <person name="Schultz D.J."/>
            <person name="Cuomo C.A."/>
        </authorList>
    </citation>
    <scope>NUCLEOTIDE SEQUENCE [LARGE SCALE GENOMIC DNA]</scope>
    <source>
        <strain evidence="7">P1A1 Lamole</strain>
        <strain evidence="9">p1A1 Lamole</strain>
    </source>
</reference>
<evidence type="ECO:0000256" key="4">
    <source>
        <dbReference type="ARBA" id="ARBA00023136"/>
    </source>
</evidence>
<feature type="transmembrane region" description="Helical" evidence="6">
    <location>
        <begin position="280"/>
        <end position="298"/>
    </location>
</feature>
<dbReference type="EnsemblFungi" id="MVLG_02630T0">
    <property type="protein sequence ID" value="MVLG_02630T0"/>
    <property type="gene ID" value="MVLG_02630"/>
</dbReference>